<dbReference type="EMBL" id="BAAAUF010000045">
    <property type="protein sequence ID" value="GAA3056620.1"/>
    <property type="molecule type" value="Genomic_DNA"/>
</dbReference>
<dbReference type="InterPro" id="IPR013320">
    <property type="entry name" value="ConA-like_dom_sf"/>
</dbReference>
<keyword evidence="2" id="KW-1185">Reference proteome</keyword>
<name>A0ABP6LR01_9ACTN</name>
<dbReference type="RefSeq" id="WP_234513911.1">
    <property type="nucleotide sequence ID" value="NZ_BAAAUF010000045.1"/>
</dbReference>
<dbReference type="Gene3D" id="2.60.120.200">
    <property type="match status" value="1"/>
</dbReference>
<evidence type="ECO:0008006" key="3">
    <source>
        <dbReference type="Google" id="ProtNLM"/>
    </source>
</evidence>
<evidence type="ECO:0000313" key="2">
    <source>
        <dbReference type="Proteomes" id="UP001501532"/>
    </source>
</evidence>
<organism evidence="1 2">
    <name type="scientific">Streptomyces glomeratus</name>
    <dbReference type="NCBI Taxonomy" id="284452"/>
    <lineage>
        <taxon>Bacteria</taxon>
        <taxon>Bacillati</taxon>
        <taxon>Actinomycetota</taxon>
        <taxon>Actinomycetes</taxon>
        <taxon>Kitasatosporales</taxon>
        <taxon>Streptomycetaceae</taxon>
        <taxon>Streptomyces</taxon>
    </lineage>
</organism>
<proteinExistence type="predicted"/>
<gene>
    <name evidence="1" type="ORF">GCM10010448_44960</name>
</gene>
<sequence length="311" mass="34094">MITMRRRPSAHRLRGVLALVPAALVATLLMPWQARGATPSQDACHTLDNVMPHGDCGPFHQVFADNFNGQHIPLGAFSSCAGDGDYKCAGLRRYGTGPGSVYLSLGAYPRGWYDTANPKNHSNGNTRTFGGEYRADDTTWIGPSFTGDGQLHVRMYRPPVGDNHVAALVPLGCMNIRYGKFSERWRVHGTLDGYKMAHLRYAESEIDFPEAGENFAYDPISAFVHGFAEYNADAPAQWTDWHTSTYEITPSGVTFYLDGRRIGHVAGDNPDVAAWVLQNESSLGGNYAARGSSVQIDTTWVTCYTYGGTSR</sequence>
<accession>A0ABP6LR01</accession>
<protein>
    <recommendedName>
        <fullName evidence="3">GH16 domain-containing protein</fullName>
    </recommendedName>
</protein>
<evidence type="ECO:0000313" key="1">
    <source>
        <dbReference type="EMBL" id="GAA3056620.1"/>
    </source>
</evidence>
<reference evidence="2" key="1">
    <citation type="journal article" date="2019" name="Int. J. Syst. Evol. Microbiol.">
        <title>The Global Catalogue of Microorganisms (GCM) 10K type strain sequencing project: providing services to taxonomists for standard genome sequencing and annotation.</title>
        <authorList>
            <consortium name="The Broad Institute Genomics Platform"/>
            <consortium name="The Broad Institute Genome Sequencing Center for Infectious Disease"/>
            <person name="Wu L."/>
            <person name="Ma J."/>
        </authorList>
    </citation>
    <scope>NUCLEOTIDE SEQUENCE [LARGE SCALE GENOMIC DNA]</scope>
    <source>
        <strain evidence="2">JCM 9091</strain>
    </source>
</reference>
<dbReference type="SUPFAM" id="SSF49899">
    <property type="entry name" value="Concanavalin A-like lectins/glucanases"/>
    <property type="match status" value="1"/>
</dbReference>
<dbReference type="Proteomes" id="UP001501532">
    <property type="component" value="Unassembled WGS sequence"/>
</dbReference>
<comment type="caution">
    <text evidence="1">The sequence shown here is derived from an EMBL/GenBank/DDBJ whole genome shotgun (WGS) entry which is preliminary data.</text>
</comment>